<dbReference type="Gene3D" id="1.10.287.950">
    <property type="entry name" value="Methyl-accepting chemotaxis protein"/>
    <property type="match status" value="1"/>
</dbReference>
<dbReference type="InterPro" id="IPR003660">
    <property type="entry name" value="HAMP_dom"/>
</dbReference>
<keyword evidence="7" id="KW-1133">Transmembrane helix</keyword>
<evidence type="ECO:0000256" key="3">
    <source>
        <dbReference type="ARBA" id="ARBA00023136"/>
    </source>
</evidence>
<dbReference type="GO" id="GO:0004888">
    <property type="term" value="F:transmembrane signaling receptor activity"/>
    <property type="evidence" value="ECO:0007669"/>
    <property type="project" value="InterPro"/>
</dbReference>
<dbReference type="InterPro" id="IPR004090">
    <property type="entry name" value="Chemotax_Me-accpt_rcpt"/>
</dbReference>
<evidence type="ECO:0000313" key="10">
    <source>
        <dbReference type="EMBL" id="OAH53310.1"/>
    </source>
</evidence>
<feature type="domain" description="Methyl-accepting transducer" evidence="8">
    <location>
        <begin position="278"/>
        <end position="514"/>
    </location>
</feature>
<dbReference type="PANTHER" id="PTHR32089:SF112">
    <property type="entry name" value="LYSOZYME-LIKE PROTEIN-RELATED"/>
    <property type="match status" value="1"/>
</dbReference>
<dbReference type="SUPFAM" id="SSF58104">
    <property type="entry name" value="Methyl-accepting chemotaxis protein (MCP) signaling domain"/>
    <property type="match status" value="1"/>
</dbReference>
<comment type="subcellular location">
    <subcellularLocation>
        <location evidence="1">Cell membrane</location>
    </subcellularLocation>
</comment>
<evidence type="ECO:0000256" key="1">
    <source>
        <dbReference type="ARBA" id="ARBA00004236"/>
    </source>
</evidence>
<dbReference type="InterPro" id="IPR004089">
    <property type="entry name" value="MCPsignal_dom"/>
</dbReference>
<dbReference type="CDD" id="cd06225">
    <property type="entry name" value="HAMP"/>
    <property type="match status" value="1"/>
</dbReference>
<evidence type="ECO:0000256" key="5">
    <source>
        <dbReference type="ARBA" id="ARBA00029447"/>
    </source>
</evidence>
<evidence type="ECO:0000256" key="6">
    <source>
        <dbReference type="PROSITE-ProRule" id="PRU00284"/>
    </source>
</evidence>
<evidence type="ECO:0000256" key="7">
    <source>
        <dbReference type="SAM" id="Phobius"/>
    </source>
</evidence>
<keyword evidence="4 6" id="KW-0807">Transducer</keyword>
<keyword evidence="7" id="KW-0812">Transmembrane</keyword>
<name>A0A177KIS5_9BACI</name>
<comment type="similarity">
    <text evidence="5">Belongs to the methyl-accepting chemotaxis (MCP) protein family.</text>
</comment>
<accession>A0A177KIS5</accession>
<dbReference type="PROSITE" id="PS50111">
    <property type="entry name" value="CHEMOTAXIS_TRANSDUC_2"/>
    <property type="match status" value="1"/>
</dbReference>
<sequence>MHMRKTVTWQLGTIIIGIIITMLLITSVATYKTAYDKLYEAAGIEAYGCANITTGLIAPEDIESILSGDRKAMNKVGLQLNWTTEHKSIFETQYIVDFDGKLLALDDHLRKKGFEPGDSFYIDQEAIDMLVEMGHPTYSEIYEYDGMDRLSGYAPIYLNNEIVAVSVIDFDASIVADRTWGVVKDGILISLIPMILASIVTIILIRRKTKPISALITQAKEIADGNLSVENTHNKSNDEIGDLARTLNLMAANLKHMIGTLKTTSDQLTRNSFETAESLNEMKVSVQQVSSNMGEVASSISDGTMNAEQSTYILDELASLIQTAKQKADTSVDNSKKTIATAEEGRSRVDDISRDMNKIRTSSIETGQTIQQLNESTAKINRIAGTIAGIAGQTNLLALNASIEAARAGDHGKGFAVVAEEVRKLAEQSNEEVLQVEKLVKDITGNIQHVVVSMNESTNLVEEGNKTVQFTSQSLTDILTAVSNTAEEISEVSTLTNEEAAKSDRIVELITHLAESIREIEVTTVNVSAAAQQTSSAIEEVADRSTEMSKVARELNEIVGQFNV</sequence>
<dbReference type="CDD" id="cd11386">
    <property type="entry name" value="MCP_signal"/>
    <property type="match status" value="1"/>
</dbReference>
<comment type="caution">
    <text evidence="10">The sequence shown here is derived from an EMBL/GenBank/DDBJ whole genome shotgun (WGS) entry which is preliminary data.</text>
</comment>
<evidence type="ECO:0000259" key="8">
    <source>
        <dbReference type="PROSITE" id="PS50111"/>
    </source>
</evidence>
<dbReference type="Pfam" id="PF00672">
    <property type="entry name" value="HAMP"/>
    <property type="match status" value="1"/>
</dbReference>
<gene>
    <name evidence="10" type="ORF">AWH48_12660</name>
</gene>
<keyword evidence="3 7" id="KW-0472">Membrane</keyword>
<feature type="domain" description="HAMP" evidence="9">
    <location>
        <begin position="206"/>
        <end position="259"/>
    </location>
</feature>
<dbReference type="PANTHER" id="PTHR32089">
    <property type="entry name" value="METHYL-ACCEPTING CHEMOTAXIS PROTEIN MCPB"/>
    <property type="match status" value="1"/>
</dbReference>
<evidence type="ECO:0000313" key="11">
    <source>
        <dbReference type="Proteomes" id="UP000077271"/>
    </source>
</evidence>
<protein>
    <submittedName>
        <fullName evidence="10">Chemotaxis protein</fullName>
    </submittedName>
</protein>
<feature type="transmembrane region" description="Helical" evidence="7">
    <location>
        <begin position="7"/>
        <end position="29"/>
    </location>
</feature>
<dbReference type="Proteomes" id="UP000077271">
    <property type="component" value="Unassembled WGS sequence"/>
</dbReference>
<dbReference type="GO" id="GO:0007165">
    <property type="term" value="P:signal transduction"/>
    <property type="evidence" value="ECO:0007669"/>
    <property type="project" value="UniProtKB-KW"/>
</dbReference>
<dbReference type="GO" id="GO:0006935">
    <property type="term" value="P:chemotaxis"/>
    <property type="evidence" value="ECO:0007669"/>
    <property type="project" value="InterPro"/>
</dbReference>
<evidence type="ECO:0000259" key="9">
    <source>
        <dbReference type="PROSITE" id="PS50885"/>
    </source>
</evidence>
<dbReference type="Gene3D" id="6.10.340.10">
    <property type="match status" value="1"/>
</dbReference>
<dbReference type="SMART" id="SM00304">
    <property type="entry name" value="HAMP"/>
    <property type="match status" value="1"/>
</dbReference>
<reference evidence="10 11" key="1">
    <citation type="submission" date="2016-01" db="EMBL/GenBank/DDBJ databases">
        <title>Investigation of taxonomic status of Bacillus aminovorans.</title>
        <authorList>
            <person name="Verma A."/>
            <person name="Pal Y."/>
            <person name="Krishnamurthi S."/>
        </authorList>
    </citation>
    <scope>NUCLEOTIDE SEQUENCE [LARGE SCALE GENOMIC DNA]</scope>
    <source>
        <strain evidence="10 11">DSM 4337</strain>
    </source>
</reference>
<feature type="transmembrane region" description="Helical" evidence="7">
    <location>
        <begin position="187"/>
        <end position="205"/>
    </location>
</feature>
<keyword evidence="2" id="KW-1003">Cell membrane</keyword>
<dbReference type="EMBL" id="LQWZ01000036">
    <property type="protein sequence ID" value="OAH53310.1"/>
    <property type="molecule type" value="Genomic_DNA"/>
</dbReference>
<evidence type="ECO:0000256" key="2">
    <source>
        <dbReference type="ARBA" id="ARBA00022475"/>
    </source>
</evidence>
<evidence type="ECO:0000256" key="4">
    <source>
        <dbReference type="ARBA" id="ARBA00023224"/>
    </source>
</evidence>
<organism evidence="10 11">
    <name type="scientific">Domibacillus aminovorans</name>
    <dbReference type="NCBI Taxonomy" id="29332"/>
    <lineage>
        <taxon>Bacteria</taxon>
        <taxon>Bacillati</taxon>
        <taxon>Bacillota</taxon>
        <taxon>Bacilli</taxon>
        <taxon>Bacillales</taxon>
        <taxon>Bacillaceae</taxon>
        <taxon>Domibacillus</taxon>
    </lineage>
</organism>
<dbReference type="SMART" id="SM00283">
    <property type="entry name" value="MA"/>
    <property type="match status" value="1"/>
</dbReference>
<proteinExistence type="inferred from homology"/>
<dbReference type="GO" id="GO:0005886">
    <property type="term" value="C:plasma membrane"/>
    <property type="evidence" value="ECO:0007669"/>
    <property type="project" value="UniProtKB-SubCell"/>
</dbReference>
<dbReference type="PROSITE" id="PS50885">
    <property type="entry name" value="HAMP"/>
    <property type="match status" value="1"/>
</dbReference>
<dbReference type="AlphaFoldDB" id="A0A177KIS5"/>
<dbReference type="PRINTS" id="PR00260">
    <property type="entry name" value="CHEMTRNSDUCR"/>
</dbReference>
<dbReference type="OrthoDB" id="2513043at2"/>
<dbReference type="Pfam" id="PF00015">
    <property type="entry name" value="MCPsignal"/>
    <property type="match status" value="1"/>
</dbReference>